<dbReference type="EMBL" id="LXQA011371056">
    <property type="protein sequence ID" value="MCI94942.1"/>
    <property type="molecule type" value="Genomic_DNA"/>
</dbReference>
<protein>
    <submittedName>
        <fullName evidence="1">Uncharacterized protein</fullName>
    </submittedName>
</protein>
<comment type="caution">
    <text evidence="1">The sequence shown here is derived from an EMBL/GenBank/DDBJ whole genome shotgun (WGS) entry which is preliminary data.</text>
</comment>
<keyword evidence="2" id="KW-1185">Reference proteome</keyword>
<feature type="non-terminal residue" evidence="1">
    <location>
        <position position="24"/>
    </location>
</feature>
<dbReference type="AlphaFoldDB" id="A0A392W5F9"/>
<name>A0A392W5F9_9FABA</name>
<organism evidence="1 2">
    <name type="scientific">Trifolium medium</name>
    <dbReference type="NCBI Taxonomy" id="97028"/>
    <lineage>
        <taxon>Eukaryota</taxon>
        <taxon>Viridiplantae</taxon>
        <taxon>Streptophyta</taxon>
        <taxon>Embryophyta</taxon>
        <taxon>Tracheophyta</taxon>
        <taxon>Spermatophyta</taxon>
        <taxon>Magnoliopsida</taxon>
        <taxon>eudicotyledons</taxon>
        <taxon>Gunneridae</taxon>
        <taxon>Pentapetalae</taxon>
        <taxon>rosids</taxon>
        <taxon>fabids</taxon>
        <taxon>Fabales</taxon>
        <taxon>Fabaceae</taxon>
        <taxon>Papilionoideae</taxon>
        <taxon>50 kb inversion clade</taxon>
        <taxon>NPAAA clade</taxon>
        <taxon>Hologalegina</taxon>
        <taxon>IRL clade</taxon>
        <taxon>Trifolieae</taxon>
        <taxon>Trifolium</taxon>
    </lineage>
</organism>
<reference evidence="1 2" key="1">
    <citation type="journal article" date="2018" name="Front. Plant Sci.">
        <title>Red Clover (Trifolium pratense) and Zigzag Clover (T. medium) - A Picture of Genomic Similarities and Differences.</title>
        <authorList>
            <person name="Dluhosova J."/>
            <person name="Istvanek J."/>
            <person name="Nedelnik J."/>
            <person name="Repkova J."/>
        </authorList>
    </citation>
    <scope>NUCLEOTIDE SEQUENCE [LARGE SCALE GENOMIC DNA]</scope>
    <source>
        <strain evidence="2">cv. 10/8</strain>
        <tissue evidence="1">Leaf</tissue>
    </source>
</reference>
<evidence type="ECO:0000313" key="1">
    <source>
        <dbReference type="EMBL" id="MCI94942.1"/>
    </source>
</evidence>
<sequence>MLSGASRPRSHDLYYLTVTFPSPL</sequence>
<accession>A0A392W5F9</accession>
<dbReference type="Proteomes" id="UP000265520">
    <property type="component" value="Unassembled WGS sequence"/>
</dbReference>
<evidence type="ECO:0000313" key="2">
    <source>
        <dbReference type="Proteomes" id="UP000265520"/>
    </source>
</evidence>
<proteinExistence type="predicted"/>